<dbReference type="GO" id="GO:0005737">
    <property type="term" value="C:cytoplasm"/>
    <property type="evidence" value="ECO:0007669"/>
    <property type="project" value="UniProtKB-SubCell"/>
</dbReference>
<evidence type="ECO:0000256" key="11">
    <source>
        <dbReference type="PROSITE-ProRule" id="PRU00169"/>
    </source>
</evidence>
<evidence type="ECO:0000256" key="3">
    <source>
        <dbReference type="ARBA" id="ARBA00022553"/>
    </source>
</evidence>
<dbReference type="InterPro" id="IPR011006">
    <property type="entry name" value="CheY-like_superfamily"/>
</dbReference>
<dbReference type="Pfam" id="PF25601">
    <property type="entry name" value="AAA_lid_14"/>
    <property type="match status" value="1"/>
</dbReference>
<sequence length="470" mass="53400">MERHAQLLVVEDDPAQRQALMEILQNEGYELETAADGDAGLQKLQERSFDLVITDLALPGVDGLGLLKYLVRHQPQCLCIIITGYATIKNSVAAMRMGAYDYLAKPVDPQELRLVVRRALEHRWLQEENLQLKKQLCKRFGFSNIIGTSEPITKVFELIRKVADTDSTVLLLGESGTGKELIARAIHYNSSRRQGPLVPVNCAAIPEELLESELFGHERGAFTHAVKTRIGRFEQANGGTIFLDEIAEMSPALQVKLLRVLQDRCFERIGGVKSIRVDIRIIAATNKDLEELARQGKFREDLFYRLNVIPVRVPPLRERRGDIPLLAAHFLQEFSKKKKRKTLRLSPQALDLLVRYPWPGNVRELENLMERLVILTEKDVVEPEDLPARFRNNYNLTSGDESLDFPEEGVNLPEAVQNFERRLILAALEKANWVRSRAAQLLHLNRTTLIEKMKKQKIFPPGPTFSPPSL</sequence>
<keyword evidence="5" id="KW-0067">ATP-binding</keyword>
<dbReference type="InterPro" id="IPR025944">
    <property type="entry name" value="Sigma_54_int_dom_CS"/>
</dbReference>
<evidence type="ECO:0000313" key="14">
    <source>
        <dbReference type="EMBL" id="HGZ10981.1"/>
    </source>
</evidence>
<dbReference type="Pfam" id="PF00072">
    <property type="entry name" value="Response_reg"/>
    <property type="match status" value="1"/>
</dbReference>
<feature type="domain" description="Sigma-54 factor interaction" evidence="12">
    <location>
        <begin position="145"/>
        <end position="374"/>
    </location>
</feature>
<evidence type="ECO:0000256" key="10">
    <source>
        <dbReference type="ARBA" id="ARBA00023163"/>
    </source>
</evidence>
<evidence type="ECO:0000256" key="4">
    <source>
        <dbReference type="ARBA" id="ARBA00022741"/>
    </source>
</evidence>
<dbReference type="PROSITE" id="PS00688">
    <property type="entry name" value="SIGMA54_INTERACT_3"/>
    <property type="match status" value="1"/>
</dbReference>
<dbReference type="InterPro" id="IPR001789">
    <property type="entry name" value="Sig_transdc_resp-reg_receiver"/>
</dbReference>
<dbReference type="SUPFAM" id="SSF52172">
    <property type="entry name" value="CheY-like"/>
    <property type="match status" value="1"/>
</dbReference>
<dbReference type="InterPro" id="IPR002197">
    <property type="entry name" value="HTH_Fis"/>
</dbReference>
<evidence type="ECO:0000256" key="2">
    <source>
        <dbReference type="ARBA" id="ARBA00022490"/>
    </source>
</evidence>
<comment type="caution">
    <text evidence="14">The sequence shown here is derived from an EMBL/GenBank/DDBJ whole genome shotgun (WGS) entry which is preliminary data.</text>
</comment>
<dbReference type="Gene3D" id="3.40.50.2300">
    <property type="match status" value="1"/>
</dbReference>
<keyword evidence="10" id="KW-0804">Transcription</keyword>
<dbReference type="InterPro" id="IPR009057">
    <property type="entry name" value="Homeodomain-like_sf"/>
</dbReference>
<keyword evidence="3 11" id="KW-0597">Phosphoprotein</keyword>
<dbReference type="GO" id="GO:0000160">
    <property type="term" value="P:phosphorelay signal transduction system"/>
    <property type="evidence" value="ECO:0007669"/>
    <property type="project" value="UniProtKB-KW"/>
</dbReference>
<dbReference type="CDD" id="cd00009">
    <property type="entry name" value="AAA"/>
    <property type="match status" value="1"/>
</dbReference>
<dbReference type="PROSITE" id="PS00676">
    <property type="entry name" value="SIGMA54_INTERACT_2"/>
    <property type="match status" value="1"/>
</dbReference>
<name>A0A7C5ENH6_9BACT</name>
<dbReference type="InterPro" id="IPR025662">
    <property type="entry name" value="Sigma_54_int_dom_ATP-bd_1"/>
</dbReference>
<keyword evidence="9" id="KW-0010">Activator</keyword>
<dbReference type="InterPro" id="IPR002078">
    <property type="entry name" value="Sigma_54_int"/>
</dbReference>
<dbReference type="GO" id="GO:0006355">
    <property type="term" value="P:regulation of DNA-templated transcription"/>
    <property type="evidence" value="ECO:0007669"/>
    <property type="project" value="InterPro"/>
</dbReference>
<dbReference type="InterPro" id="IPR025943">
    <property type="entry name" value="Sigma_54_int_dom_ATP-bd_2"/>
</dbReference>
<dbReference type="InterPro" id="IPR003593">
    <property type="entry name" value="AAA+_ATPase"/>
</dbReference>
<dbReference type="SMART" id="SM00448">
    <property type="entry name" value="REC"/>
    <property type="match status" value="1"/>
</dbReference>
<dbReference type="Gene3D" id="3.40.50.300">
    <property type="entry name" value="P-loop containing nucleotide triphosphate hydrolases"/>
    <property type="match status" value="1"/>
</dbReference>
<dbReference type="PROSITE" id="PS00675">
    <property type="entry name" value="SIGMA54_INTERACT_1"/>
    <property type="match status" value="1"/>
</dbReference>
<keyword evidence="7" id="KW-0805">Transcription regulation</keyword>
<dbReference type="SUPFAM" id="SSF46689">
    <property type="entry name" value="Homeodomain-like"/>
    <property type="match status" value="1"/>
</dbReference>
<dbReference type="AlphaFoldDB" id="A0A7C5ENH6"/>
<dbReference type="GO" id="GO:0043565">
    <property type="term" value="F:sequence-specific DNA binding"/>
    <property type="evidence" value="ECO:0007669"/>
    <property type="project" value="InterPro"/>
</dbReference>
<keyword evidence="2" id="KW-0963">Cytoplasm</keyword>
<keyword evidence="8" id="KW-0238">DNA-binding</keyword>
<dbReference type="PROSITE" id="PS50045">
    <property type="entry name" value="SIGMA54_INTERACT_4"/>
    <property type="match status" value="1"/>
</dbReference>
<dbReference type="PRINTS" id="PR01590">
    <property type="entry name" value="HTHFIS"/>
</dbReference>
<reference evidence="14" key="1">
    <citation type="journal article" date="2020" name="mSystems">
        <title>Genome- and Community-Level Interaction Insights into Carbon Utilization and Element Cycling Functions of Hydrothermarchaeota in Hydrothermal Sediment.</title>
        <authorList>
            <person name="Zhou Z."/>
            <person name="Liu Y."/>
            <person name="Xu W."/>
            <person name="Pan J."/>
            <person name="Luo Z.H."/>
            <person name="Li M."/>
        </authorList>
    </citation>
    <scope>NUCLEOTIDE SEQUENCE [LARGE SCALE GENOMIC DNA]</scope>
    <source>
        <strain evidence="14">SpSt-853</strain>
    </source>
</reference>
<accession>A0A7C5ENH6</accession>
<evidence type="ECO:0000259" key="12">
    <source>
        <dbReference type="PROSITE" id="PS50045"/>
    </source>
</evidence>
<dbReference type="Gene3D" id="1.10.10.60">
    <property type="entry name" value="Homeodomain-like"/>
    <property type="match status" value="1"/>
</dbReference>
<evidence type="ECO:0000256" key="6">
    <source>
        <dbReference type="ARBA" id="ARBA00023012"/>
    </source>
</evidence>
<dbReference type="PANTHER" id="PTHR32071:SF57">
    <property type="entry name" value="C4-DICARBOXYLATE TRANSPORT TRANSCRIPTIONAL REGULATORY PROTEIN DCTD"/>
    <property type="match status" value="1"/>
</dbReference>
<keyword evidence="6" id="KW-0902">Two-component regulatory system</keyword>
<evidence type="ECO:0000256" key="8">
    <source>
        <dbReference type="ARBA" id="ARBA00023125"/>
    </source>
</evidence>
<protein>
    <submittedName>
        <fullName evidence="14">Sigma-54-dependent Fis family transcriptional regulator</fullName>
    </submittedName>
</protein>
<evidence type="ECO:0000256" key="9">
    <source>
        <dbReference type="ARBA" id="ARBA00023159"/>
    </source>
</evidence>
<dbReference type="Pfam" id="PF02954">
    <property type="entry name" value="HTH_8"/>
    <property type="match status" value="1"/>
</dbReference>
<evidence type="ECO:0000256" key="1">
    <source>
        <dbReference type="ARBA" id="ARBA00004496"/>
    </source>
</evidence>
<dbReference type="Gene3D" id="1.10.8.60">
    <property type="match status" value="1"/>
</dbReference>
<evidence type="ECO:0000256" key="7">
    <source>
        <dbReference type="ARBA" id="ARBA00023015"/>
    </source>
</evidence>
<keyword evidence="4" id="KW-0547">Nucleotide-binding</keyword>
<dbReference type="FunFam" id="3.40.50.2300:FF:000018">
    <property type="entry name" value="DNA-binding transcriptional regulator NtrC"/>
    <property type="match status" value="1"/>
</dbReference>
<dbReference type="InterPro" id="IPR027417">
    <property type="entry name" value="P-loop_NTPase"/>
</dbReference>
<dbReference type="FunFam" id="3.40.50.300:FF:000006">
    <property type="entry name" value="DNA-binding transcriptional regulator NtrC"/>
    <property type="match status" value="1"/>
</dbReference>
<dbReference type="SUPFAM" id="SSF52540">
    <property type="entry name" value="P-loop containing nucleoside triphosphate hydrolases"/>
    <property type="match status" value="1"/>
</dbReference>
<dbReference type="SMART" id="SM00382">
    <property type="entry name" value="AAA"/>
    <property type="match status" value="1"/>
</dbReference>
<evidence type="ECO:0000256" key="5">
    <source>
        <dbReference type="ARBA" id="ARBA00022840"/>
    </source>
</evidence>
<gene>
    <name evidence="14" type="ORF">ENW48_02025</name>
</gene>
<feature type="domain" description="Response regulatory" evidence="13">
    <location>
        <begin position="6"/>
        <end position="120"/>
    </location>
</feature>
<dbReference type="PROSITE" id="PS50110">
    <property type="entry name" value="RESPONSE_REGULATORY"/>
    <property type="match status" value="1"/>
</dbReference>
<feature type="modified residue" description="4-aspartylphosphate" evidence="11">
    <location>
        <position position="55"/>
    </location>
</feature>
<evidence type="ECO:0000259" key="13">
    <source>
        <dbReference type="PROSITE" id="PS50110"/>
    </source>
</evidence>
<dbReference type="InterPro" id="IPR058031">
    <property type="entry name" value="AAA_lid_NorR"/>
</dbReference>
<dbReference type="Pfam" id="PF00158">
    <property type="entry name" value="Sigma54_activat"/>
    <property type="match status" value="1"/>
</dbReference>
<comment type="subcellular location">
    <subcellularLocation>
        <location evidence="1">Cytoplasm</location>
    </subcellularLocation>
</comment>
<dbReference type="PANTHER" id="PTHR32071">
    <property type="entry name" value="TRANSCRIPTIONAL REGULATORY PROTEIN"/>
    <property type="match status" value="1"/>
</dbReference>
<organism evidence="14">
    <name type="scientific">Desulfobacca acetoxidans</name>
    <dbReference type="NCBI Taxonomy" id="60893"/>
    <lineage>
        <taxon>Bacteria</taxon>
        <taxon>Pseudomonadati</taxon>
        <taxon>Thermodesulfobacteriota</taxon>
        <taxon>Desulfobaccia</taxon>
        <taxon>Desulfobaccales</taxon>
        <taxon>Desulfobaccaceae</taxon>
        <taxon>Desulfobacca</taxon>
    </lineage>
</organism>
<proteinExistence type="predicted"/>
<dbReference type="GO" id="GO:0005524">
    <property type="term" value="F:ATP binding"/>
    <property type="evidence" value="ECO:0007669"/>
    <property type="project" value="UniProtKB-KW"/>
</dbReference>
<dbReference type="EMBL" id="DTKJ01000015">
    <property type="protein sequence ID" value="HGZ10981.1"/>
    <property type="molecule type" value="Genomic_DNA"/>
</dbReference>
<dbReference type="FunFam" id="1.10.8.60:FF:000014">
    <property type="entry name" value="DNA-binding transcriptional regulator NtrC"/>
    <property type="match status" value="1"/>
</dbReference>